<keyword evidence="2" id="KW-0963">Cytoplasm</keyword>
<dbReference type="PANTHER" id="PTHR33449:SF1">
    <property type="entry name" value="NUCLEOID-ASSOCIATED PROTEIN YBAB"/>
    <property type="match status" value="1"/>
</dbReference>
<accession>A0A9D1NQ92</accession>
<name>A0A9D1NQ92_9FIRM</name>
<dbReference type="GO" id="GO:0005829">
    <property type="term" value="C:cytosol"/>
    <property type="evidence" value="ECO:0007669"/>
    <property type="project" value="TreeGrafter"/>
</dbReference>
<evidence type="ECO:0000256" key="3">
    <source>
        <dbReference type="SAM" id="Coils"/>
    </source>
</evidence>
<reference evidence="4" key="2">
    <citation type="journal article" date="2021" name="PeerJ">
        <title>Extensive microbial diversity within the chicken gut microbiome revealed by metagenomics and culture.</title>
        <authorList>
            <person name="Gilroy R."/>
            <person name="Ravi A."/>
            <person name="Getino M."/>
            <person name="Pursley I."/>
            <person name="Horton D.L."/>
            <person name="Alikhan N.F."/>
            <person name="Baker D."/>
            <person name="Gharbi K."/>
            <person name="Hall N."/>
            <person name="Watson M."/>
            <person name="Adriaenssens E.M."/>
            <person name="Foster-Nyarko E."/>
            <person name="Jarju S."/>
            <person name="Secka A."/>
            <person name="Antonio M."/>
            <person name="Oren A."/>
            <person name="Chaudhuri R.R."/>
            <person name="La Ragione R."/>
            <person name="Hildebrand F."/>
            <person name="Pallen M.J."/>
        </authorList>
    </citation>
    <scope>NUCLEOTIDE SEQUENCE</scope>
    <source>
        <strain evidence="4">1370</strain>
    </source>
</reference>
<organism evidence="4 5">
    <name type="scientific">Candidatus Faeciplasma avium</name>
    <dbReference type="NCBI Taxonomy" id="2840798"/>
    <lineage>
        <taxon>Bacteria</taxon>
        <taxon>Bacillati</taxon>
        <taxon>Bacillota</taxon>
        <taxon>Clostridia</taxon>
        <taxon>Eubacteriales</taxon>
        <taxon>Oscillospiraceae</taxon>
        <taxon>Oscillospiraceae incertae sedis</taxon>
        <taxon>Candidatus Faeciplasma</taxon>
    </lineage>
</organism>
<dbReference type="HAMAP" id="MF_00274">
    <property type="entry name" value="DNA_YbaB_EbfC"/>
    <property type="match status" value="1"/>
</dbReference>
<feature type="coiled-coil region" evidence="3">
    <location>
        <begin position="16"/>
        <end position="43"/>
    </location>
</feature>
<evidence type="ECO:0000256" key="1">
    <source>
        <dbReference type="ARBA" id="ARBA00023125"/>
    </source>
</evidence>
<gene>
    <name evidence="4" type="ORF">IAD28_00490</name>
</gene>
<dbReference type="InterPro" id="IPR004401">
    <property type="entry name" value="YbaB/EbfC"/>
</dbReference>
<comment type="caution">
    <text evidence="4">The sequence shown here is derived from an EMBL/GenBank/DDBJ whole genome shotgun (WGS) entry which is preliminary data.</text>
</comment>
<sequence length="120" mass="13014">MKARIPQNMQGGPQNMNQMIRQAQKMQEDMAAFQAELEEKEFKASVGGGAVEIVMNGKHEVKSVQIKPEAVDPDDVEMLQDLIASAVNEVIHNIDTESSEGMQKITGGMSLPGMGVPGLF</sequence>
<proteinExistence type="inferred from homology"/>
<keyword evidence="3" id="KW-0175">Coiled coil</keyword>
<comment type="subcellular location">
    <subcellularLocation>
        <location evidence="2">Cytoplasm</location>
        <location evidence="2">Nucleoid</location>
    </subcellularLocation>
</comment>
<dbReference type="InterPro" id="IPR036894">
    <property type="entry name" value="YbaB-like_sf"/>
</dbReference>
<dbReference type="PIRSF" id="PIRSF004555">
    <property type="entry name" value="UCP004555"/>
    <property type="match status" value="1"/>
</dbReference>
<dbReference type="AlphaFoldDB" id="A0A9D1NQ92"/>
<evidence type="ECO:0000313" key="4">
    <source>
        <dbReference type="EMBL" id="HIV10164.1"/>
    </source>
</evidence>
<dbReference type="Pfam" id="PF02575">
    <property type="entry name" value="YbaB_DNA_bd"/>
    <property type="match status" value="1"/>
</dbReference>
<dbReference type="SUPFAM" id="SSF82607">
    <property type="entry name" value="YbaB-like"/>
    <property type="match status" value="1"/>
</dbReference>
<dbReference type="GO" id="GO:0003677">
    <property type="term" value="F:DNA binding"/>
    <property type="evidence" value="ECO:0007669"/>
    <property type="project" value="UniProtKB-UniRule"/>
</dbReference>
<dbReference type="GO" id="GO:0043590">
    <property type="term" value="C:bacterial nucleoid"/>
    <property type="evidence" value="ECO:0007669"/>
    <property type="project" value="UniProtKB-UniRule"/>
</dbReference>
<evidence type="ECO:0000256" key="2">
    <source>
        <dbReference type="HAMAP-Rule" id="MF_00274"/>
    </source>
</evidence>
<dbReference type="EMBL" id="DVOL01000006">
    <property type="protein sequence ID" value="HIV10164.1"/>
    <property type="molecule type" value="Genomic_DNA"/>
</dbReference>
<dbReference type="PANTHER" id="PTHR33449">
    <property type="entry name" value="NUCLEOID-ASSOCIATED PROTEIN YBAB"/>
    <property type="match status" value="1"/>
</dbReference>
<comment type="function">
    <text evidence="2">Binds to DNA and alters its conformation. May be involved in regulation of gene expression, nucleoid organization and DNA protection.</text>
</comment>
<dbReference type="Gene3D" id="3.30.1310.10">
    <property type="entry name" value="Nucleoid-associated protein YbaB-like domain"/>
    <property type="match status" value="1"/>
</dbReference>
<reference evidence="4" key="1">
    <citation type="submission" date="2020-10" db="EMBL/GenBank/DDBJ databases">
        <authorList>
            <person name="Gilroy R."/>
        </authorList>
    </citation>
    <scope>NUCLEOTIDE SEQUENCE</scope>
    <source>
        <strain evidence="4">1370</strain>
    </source>
</reference>
<protein>
    <recommendedName>
        <fullName evidence="2">Nucleoid-associated protein IAD28_00490</fullName>
    </recommendedName>
</protein>
<comment type="subunit">
    <text evidence="2">Homodimer.</text>
</comment>
<dbReference type="NCBIfam" id="TIGR00103">
    <property type="entry name" value="DNA_YbaB_EbfC"/>
    <property type="match status" value="1"/>
</dbReference>
<comment type="similarity">
    <text evidence="2">Belongs to the YbaB/EbfC family.</text>
</comment>
<dbReference type="Proteomes" id="UP000823960">
    <property type="component" value="Unassembled WGS sequence"/>
</dbReference>
<keyword evidence="1 2" id="KW-0238">DNA-binding</keyword>
<evidence type="ECO:0000313" key="5">
    <source>
        <dbReference type="Proteomes" id="UP000823960"/>
    </source>
</evidence>